<proteinExistence type="predicted"/>
<dbReference type="Proteomes" id="UP000700855">
    <property type="component" value="Unassembled WGS sequence"/>
</dbReference>
<organism evidence="1 2">
    <name type="scientific">Bifidobacterium choladohabitans</name>
    <dbReference type="NCBI Taxonomy" id="2750947"/>
    <lineage>
        <taxon>Bacteria</taxon>
        <taxon>Bacillati</taxon>
        <taxon>Actinomycetota</taxon>
        <taxon>Actinomycetes</taxon>
        <taxon>Bifidobacteriales</taxon>
        <taxon>Bifidobacteriaceae</taxon>
        <taxon>Bifidobacterium</taxon>
    </lineage>
</organism>
<dbReference type="EMBL" id="JACFSA010000002">
    <property type="protein sequence ID" value="MBI0144105.1"/>
    <property type="molecule type" value="Genomic_DNA"/>
</dbReference>
<comment type="caution">
    <text evidence="1">The sequence shown here is derived from an EMBL/GenBank/DDBJ whole genome shotgun (WGS) entry which is preliminary data.</text>
</comment>
<dbReference type="RefSeq" id="WP_198206024.1">
    <property type="nucleotide sequence ID" value="NZ_JACFSA010000002.1"/>
</dbReference>
<reference evidence="1 2" key="1">
    <citation type="submission" date="2020-07" db="EMBL/GenBank/DDBJ databases">
        <title>Isolated bacteria genomes of Apis mellifera.</title>
        <authorList>
            <person name="Wu J."/>
            <person name="Zheng H."/>
        </authorList>
    </citation>
    <scope>NUCLEOTIDE SEQUENCE [LARGE SCALE GENOMIC DNA]</scope>
    <source>
        <strain evidence="1 2">W8116</strain>
    </source>
</reference>
<sequence>MRYEFTDIFIQVSRLAEMLAKTIFSVMVTKELPCALHFLFLFKMGIELDVNDSDKPMRNGMYCWIQEMARGQKTFTELAAQPRNAGRLILIFQPLLLY</sequence>
<name>A0ABS0R077_9BIFI</name>
<evidence type="ECO:0000313" key="1">
    <source>
        <dbReference type="EMBL" id="MBI0144105.1"/>
    </source>
</evidence>
<evidence type="ECO:0000313" key="2">
    <source>
        <dbReference type="Proteomes" id="UP000700855"/>
    </source>
</evidence>
<accession>A0ABS0R077</accession>
<gene>
    <name evidence="1" type="ORF">H3U98_04835</name>
</gene>
<protein>
    <submittedName>
        <fullName evidence="1">Uncharacterized protein</fullName>
    </submittedName>
</protein>
<keyword evidence="2" id="KW-1185">Reference proteome</keyword>